<reference evidence="3" key="1">
    <citation type="submission" date="2018-02" db="EMBL/GenBank/DDBJ databases">
        <authorList>
            <person name="Moore K."/>
            <person name="Momper L."/>
        </authorList>
    </citation>
    <scope>NUCLEOTIDE SEQUENCE [LARGE SCALE GENOMIC DNA]</scope>
    <source>
        <strain evidence="3">ULC18</strain>
    </source>
</reference>
<gene>
    <name evidence="2" type="ORF">C7B82_09175</name>
</gene>
<sequence length="170" mass="18197">MDTLKSLRLSRMVVVFLAGVLVLFSTACNRADTVADRVPGNGGPNTPGQSQPYRGGMNNFNDESSSRLNNEAAVKAKALKDKVEGRINRKGIDSADDLADNVRNANPGKQTQRFGNDVRQQAADVKDNLQTFGDRGVKNVKRNADNALDNAAAATKNNVNAAKRALDKAA</sequence>
<comment type="caution">
    <text evidence="2">The sequence shown here is derived from an EMBL/GenBank/DDBJ whole genome shotgun (WGS) entry which is preliminary data.</text>
</comment>
<dbReference type="AlphaFoldDB" id="A0A2T1EC51"/>
<evidence type="ECO:0000256" key="1">
    <source>
        <dbReference type="SAM" id="MobiDB-lite"/>
    </source>
</evidence>
<feature type="compositionally biased region" description="Polar residues" evidence="1">
    <location>
        <begin position="103"/>
        <end position="114"/>
    </location>
</feature>
<dbReference type="Pfam" id="PF20363">
    <property type="entry name" value="DUF6658"/>
    <property type="match status" value="1"/>
</dbReference>
<accession>A0A2T1EC51</accession>
<proteinExistence type="predicted"/>
<dbReference type="EMBL" id="PVWK01000053">
    <property type="protein sequence ID" value="PSB30327.1"/>
    <property type="molecule type" value="Genomic_DNA"/>
</dbReference>
<dbReference type="InterPro" id="IPR046599">
    <property type="entry name" value="DUF6658"/>
</dbReference>
<feature type="compositionally biased region" description="Polar residues" evidence="1">
    <location>
        <begin position="46"/>
        <end position="65"/>
    </location>
</feature>
<evidence type="ECO:0000313" key="3">
    <source>
        <dbReference type="Proteomes" id="UP000239576"/>
    </source>
</evidence>
<feature type="region of interest" description="Disordered" evidence="1">
    <location>
        <begin position="98"/>
        <end position="117"/>
    </location>
</feature>
<reference evidence="2 3" key="2">
    <citation type="submission" date="2018-03" db="EMBL/GenBank/DDBJ databases">
        <title>The ancient ancestry and fast evolution of plastids.</title>
        <authorList>
            <person name="Moore K.R."/>
            <person name="Magnabosco C."/>
            <person name="Momper L."/>
            <person name="Gold D.A."/>
            <person name="Bosak T."/>
            <person name="Fournier G.P."/>
        </authorList>
    </citation>
    <scope>NUCLEOTIDE SEQUENCE [LARGE SCALE GENOMIC DNA]</scope>
    <source>
        <strain evidence="2 3">ULC18</strain>
    </source>
</reference>
<protein>
    <submittedName>
        <fullName evidence="2">Uncharacterized protein</fullName>
    </submittedName>
</protein>
<feature type="region of interest" description="Disordered" evidence="1">
    <location>
        <begin position="34"/>
        <end position="65"/>
    </location>
</feature>
<name>A0A2T1EC51_9CYAN</name>
<dbReference type="PROSITE" id="PS51257">
    <property type="entry name" value="PROKAR_LIPOPROTEIN"/>
    <property type="match status" value="1"/>
</dbReference>
<keyword evidence="3" id="KW-1185">Reference proteome</keyword>
<evidence type="ECO:0000313" key="2">
    <source>
        <dbReference type="EMBL" id="PSB30327.1"/>
    </source>
</evidence>
<dbReference type="Proteomes" id="UP000239576">
    <property type="component" value="Unassembled WGS sequence"/>
</dbReference>
<organism evidence="2 3">
    <name type="scientific">Stenomitos frigidus ULC18</name>
    <dbReference type="NCBI Taxonomy" id="2107698"/>
    <lineage>
        <taxon>Bacteria</taxon>
        <taxon>Bacillati</taxon>
        <taxon>Cyanobacteriota</taxon>
        <taxon>Cyanophyceae</taxon>
        <taxon>Leptolyngbyales</taxon>
        <taxon>Leptolyngbyaceae</taxon>
        <taxon>Stenomitos</taxon>
    </lineage>
</organism>